<keyword evidence="5" id="KW-0378">Hydrolase</keyword>
<dbReference type="CDD" id="cd07016">
    <property type="entry name" value="S14_ClpP_1"/>
    <property type="match status" value="1"/>
</dbReference>
<dbReference type="RefSeq" id="WP_106537863.1">
    <property type="nucleotide sequence ID" value="NZ_PYGE01000009.1"/>
</dbReference>
<dbReference type="PANTHER" id="PTHR10381">
    <property type="entry name" value="ATP-DEPENDENT CLP PROTEASE PROTEOLYTIC SUBUNIT"/>
    <property type="match status" value="1"/>
</dbReference>
<dbReference type="GO" id="GO:0051117">
    <property type="term" value="F:ATPase binding"/>
    <property type="evidence" value="ECO:0007669"/>
    <property type="project" value="TreeGrafter"/>
</dbReference>
<dbReference type="PANTHER" id="PTHR10381:SF70">
    <property type="entry name" value="ATP-DEPENDENT CLP PROTEASE PROTEOLYTIC SUBUNIT"/>
    <property type="match status" value="1"/>
</dbReference>
<dbReference type="GO" id="GO:0009368">
    <property type="term" value="C:endopeptidase Clp complex"/>
    <property type="evidence" value="ECO:0007669"/>
    <property type="project" value="TreeGrafter"/>
</dbReference>
<evidence type="ECO:0000256" key="6">
    <source>
        <dbReference type="ARBA" id="ARBA00022825"/>
    </source>
</evidence>
<organism evidence="9 10">
    <name type="scientific">Haloactinopolyspora alba</name>
    <dbReference type="NCBI Taxonomy" id="648780"/>
    <lineage>
        <taxon>Bacteria</taxon>
        <taxon>Bacillati</taxon>
        <taxon>Actinomycetota</taxon>
        <taxon>Actinomycetes</taxon>
        <taxon>Jiangellales</taxon>
        <taxon>Jiangellaceae</taxon>
        <taxon>Haloactinopolyspora</taxon>
    </lineage>
</organism>
<keyword evidence="10" id="KW-1185">Reference proteome</keyword>
<dbReference type="SUPFAM" id="SSF52096">
    <property type="entry name" value="ClpP/crotonase"/>
    <property type="match status" value="1"/>
</dbReference>
<dbReference type="Gene3D" id="3.90.226.10">
    <property type="entry name" value="2-enoyl-CoA Hydratase, Chain A, domain 1"/>
    <property type="match status" value="1"/>
</dbReference>
<dbReference type="Gene3D" id="3.30.2320.10">
    <property type="entry name" value="hypothetical protein PF0899 domain"/>
    <property type="match status" value="1"/>
</dbReference>
<gene>
    <name evidence="9" type="ORF">CLV30_109187</name>
</gene>
<keyword evidence="4" id="KW-0645">Protease</keyword>
<reference evidence="9 10" key="1">
    <citation type="submission" date="2018-03" db="EMBL/GenBank/DDBJ databases">
        <title>Genomic Encyclopedia of Archaeal and Bacterial Type Strains, Phase II (KMG-II): from individual species to whole genera.</title>
        <authorList>
            <person name="Goeker M."/>
        </authorList>
    </citation>
    <scope>NUCLEOTIDE SEQUENCE [LARGE SCALE GENOMIC DNA]</scope>
    <source>
        <strain evidence="9 10">DSM 45211</strain>
    </source>
</reference>
<dbReference type="InterPro" id="IPR024455">
    <property type="entry name" value="Phage_capsid"/>
</dbReference>
<dbReference type="Pfam" id="PF05065">
    <property type="entry name" value="Phage_capsid"/>
    <property type="match status" value="1"/>
</dbReference>
<sequence length="633" mass="67553">MNVDKLQQLADRGRTLVRKHQPQNNSTGDWYKITNADGDRAELYIYGVIGDEWDDSDATSFTRALRDITAPAIDLHINSPGGLVFDGVAIYSALLNHPSTVDVHVDGIAASAASFVAMSGDTIAVEKPAKLMIHDASGLVIGNAADMLEMAELLDGMSDTIAEIYADRAGGEVSEWRDRMRAETWFSAEQAVAAGLADRIANDTTPEPAPANSRGGRTIHAAAWNTLTPRGTGMNIEELLAAMQNIIDGADGRTMTDDEVKQYEALEAKLAEERTHQVRQRQNQYKAPAPENAQVHAAVHAAPAKEDDGLEKAFENYLRTGQPTQDLADLRVTNAQGTGAGADGGFTVPDGFRQKLVDVMKAYGGLAAAVESFPTETGNPIDYPSLDDTGNEGTITAENTAITGGADLEFGTVKLGAYKYTSAGANNQPLKVSVELLQDSAFDIAGLVARKLGTRIARKQAKDWVTGAGTTLPFGIAHAGLTADHTLAAGNAITYQDLLDLETALDPAYEQTAAWAMNKSSWNAIRGVTDAQGRPLVWESAQSGMGGAPSRMLLGYPVVIDQAFPNHNTLSSHWAVLGDLPEAYVIRRVSNLAVVVNPYSSANSGQVEYTAWERADGNIQNRPAYTLLAANAT</sequence>
<protein>
    <recommendedName>
        <fullName evidence="7">ATP-dependent Clp protease proteolytic subunit</fullName>
    </recommendedName>
</protein>
<comment type="caution">
    <text evidence="9">The sequence shown here is derived from an EMBL/GenBank/DDBJ whole genome shotgun (WGS) entry which is preliminary data.</text>
</comment>
<comment type="subcellular location">
    <subcellularLocation>
        <location evidence="1">Virion</location>
    </subcellularLocation>
</comment>
<name>A0A2P8E0A4_9ACTN</name>
<evidence type="ECO:0000313" key="10">
    <source>
        <dbReference type="Proteomes" id="UP000243528"/>
    </source>
</evidence>
<dbReference type="InterPro" id="IPR001907">
    <property type="entry name" value="ClpP"/>
</dbReference>
<dbReference type="SUPFAM" id="SSF56563">
    <property type="entry name" value="Major capsid protein gp5"/>
    <property type="match status" value="1"/>
</dbReference>
<evidence type="ECO:0000256" key="4">
    <source>
        <dbReference type="ARBA" id="ARBA00022670"/>
    </source>
</evidence>
<evidence type="ECO:0000259" key="8">
    <source>
        <dbReference type="Pfam" id="PF05065"/>
    </source>
</evidence>
<comment type="similarity">
    <text evidence="2 7">Belongs to the peptidase S14 family.</text>
</comment>
<dbReference type="InterPro" id="IPR029045">
    <property type="entry name" value="ClpP/crotonase-like_dom_sf"/>
</dbReference>
<dbReference type="OrthoDB" id="9806592at2"/>
<evidence type="ECO:0000256" key="5">
    <source>
        <dbReference type="ARBA" id="ARBA00022801"/>
    </source>
</evidence>
<evidence type="ECO:0000256" key="7">
    <source>
        <dbReference type="RuleBase" id="RU003567"/>
    </source>
</evidence>
<evidence type="ECO:0000313" key="9">
    <source>
        <dbReference type="EMBL" id="PSL02879.1"/>
    </source>
</evidence>
<dbReference type="NCBIfam" id="TIGR01554">
    <property type="entry name" value="major_cap_HK97"/>
    <property type="match status" value="1"/>
</dbReference>
<keyword evidence="6" id="KW-0720">Serine protease</keyword>
<accession>A0A2P8E0A4</accession>
<dbReference type="Pfam" id="PF00574">
    <property type="entry name" value="CLP_protease"/>
    <property type="match status" value="1"/>
</dbReference>
<dbReference type="GO" id="GO:0006515">
    <property type="term" value="P:protein quality control for misfolded or incompletely synthesized proteins"/>
    <property type="evidence" value="ECO:0007669"/>
    <property type="project" value="TreeGrafter"/>
</dbReference>
<keyword evidence="3" id="KW-0963">Cytoplasm</keyword>
<dbReference type="PRINTS" id="PR00127">
    <property type="entry name" value="CLPPROTEASEP"/>
</dbReference>
<dbReference type="GO" id="GO:0004176">
    <property type="term" value="F:ATP-dependent peptidase activity"/>
    <property type="evidence" value="ECO:0007669"/>
    <property type="project" value="InterPro"/>
</dbReference>
<evidence type="ECO:0000256" key="1">
    <source>
        <dbReference type="ARBA" id="ARBA00004328"/>
    </source>
</evidence>
<dbReference type="Proteomes" id="UP000243528">
    <property type="component" value="Unassembled WGS sequence"/>
</dbReference>
<evidence type="ECO:0000256" key="2">
    <source>
        <dbReference type="ARBA" id="ARBA00007039"/>
    </source>
</evidence>
<dbReference type="GO" id="GO:0004252">
    <property type="term" value="F:serine-type endopeptidase activity"/>
    <property type="evidence" value="ECO:0007669"/>
    <property type="project" value="InterPro"/>
</dbReference>
<dbReference type="AlphaFoldDB" id="A0A2P8E0A4"/>
<feature type="domain" description="Phage capsid-like C-terminal" evidence="8">
    <location>
        <begin position="344"/>
        <end position="623"/>
    </location>
</feature>
<dbReference type="InterPro" id="IPR023562">
    <property type="entry name" value="ClpP/TepA"/>
</dbReference>
<dbReference type="InterPro" id="IPR054612">
    <property type="entry name" value="Phage_capsid-like_C"/>
</dbReference>
<evidence type="ECO:0000256" key="3">
    <source>
        <dbReference type="ARBA" id="ARBA00022490"/>
    </source>
</evidence>
<proteinExistence type="inferred from homology"/>
<dbReference type="EMBL" id="PYGE01000009">
    <property type="protein sequence ID" value="PSL02879.1"/>
    <property type="molecule type" value="Genomic_DNA"/>
</dbReference>
<dbReference type="NCBIfam" id="NF045542">
    <property type="entry name" value="Clp_rel_HeadMat"/>
    <property type="match status" value="1"/>
</dbReference>